<dbReference type="Proteomes" id="UP000315471">
    <property type="component" value="Unassembled WGS sequence"/>
</dbReference>
<protein>
    <submittedName>
        <fullName evidence="1">ATP:dephospho-CoA triphosphoribosyl transferase</fullName>
    </submittedName>
</protein>
<dbReference type="PANTHER" id="PTHR42280">
    <property type="entry name" value="CITG FAMILY PROTEIN"/>
    <property type="match status" value="1"/>
</dbReference>
<keyword evidence="1" id="KW-0808">Transferase</keyword>
<organism evidence="1 2">
    <name type="scientific">Novipirellula aureliae</name>
    <dbReference type="NCBI Taxonomy" id="2527966"/>
    <lineage>
        <taxon>Bacteria</taxon>
        <taxon>Pseudomonadati</taxon>
        <taxon>Planctomycetota</taxon>
        <taxon>Planctomycetia</taxon>
        <taxon>Pirellulales</taxon>
        <taxon>Pirellulaceae</taxon>
        <taxon>Novipirellula</taxon>
    </lineage>
</organism>
<dbReference type="GO" id="GO:0046917">
    <property type="term" value="F:triphosphoribosyl-dephospho-CoA synthase activity"/>
    <property type="evidence" value="ECO:0007669"/>
    <property type="project" value="InterPro"/>
</dbReference>
<comment type="caution">
    <text evidence="1">The sequence shown here is derived from an EMBL/GenBank/DDBJ whole genome shotgun (WGS) entry which is preliminary data.</text>
</comment>
<evidence type="ECO:0000313" key="2">
    <source>
        <dbReference type="Proteomes" id="UP000315471"/>
    </source>
</evidence>
<sequence length="310" mass="33766">MTAPRISLNEILPDVGCVADAVRWACVLEVTAPKAGNVYPGRSFADLTFQDFINAAEVAAHCFANPEGRFSEKVLQAVEQTRQIAGTNVNLGITLLLGPLSHVAHQHATTHEPLNDPPNDGPQNNRQMFSIIDWQKEIAVLLRSQDGEDAKRIFAAIRLAQPSGLGTAESMDVRSETMRSLDLIAAMRAAQNRDAVARQYATDFAHLLVRVVPILKNTIESVGDLLSGITAAQIELLKREPDTLIARKLGDAAARNVQSRARQLDTLSTKTWQTFDRYLRSDANRLNPGATADLIAAALFVLLIESASNP</sequence>
<name>A0A5C6EC50_9BACT</name>
<dbReference type="InterPro" id="IPR002736">
    <property type="entry name" value="CitG"/>
</dbReference>
<keyword evidence="2" id="KW-1185">Reference proteome</keyword>
<reference evidence="1 2" key="1">
    <citation type="submission" date="2019-02" db="EMBL/GenBank/DDBJ databases">
        <title>Deep-cultivation of Planctomycetes and their phenomic and genomic characterization uncovers novel biology.</title>
        <authorList>
            <person name="Wiegand S."/>
            <person name="Jogler M."/>
            <person name="Boedeker C."/>
            <person name="Pinto D."/>
            <person name="Vollmers J."/>
            <person name="Rivas-Marin E."/>
            <person name="Kohn T."/>
            <person name="Peeters S.H."/>
            <person name="Heuer A."/>
            <person name="Rast P."/>
            <person name="Oberbeckmann S."/>
            <person name="Bunk B."/>
            <person name="Jeske O."/>
            <person name="Meyerdierks A."/>
            <person name="Storesund J.E."/>
            <person name="Kallscheuer N."/>
            <person name="Luecker S."/>
            <person name="Lage O.M."/>
            <person name="Pohl T."/>
            <person name="Merkel B.J."/>
            <person name="Hornburger P."/>
            <person name="Mueller R.-W."/>
            <person name="Bruemmer F."/>
            <person name="Labrenz M."/>
            <person name="Spormann A.M."/>
            <person name="Op Den Camp H."/>
            <person name="Overmann J."/>
            <person name="Amann R."/>
            <person name="Jetten M.S.M."/>
            <person name="Mascher T."/>
            <person name="Medema M.H."/>
            <person name="Devos D.P."/>
            <person name="Kaster A.-K."/>
            <person name="Ovreas L."/>
            <person name="Rohde M."/>
            <person name="Galperin M.Y."/>
            <person name="Jogler C."/>
        </authorList>
    </citation>
    <scope>NUCLEOTIDE SEQUENCE [LARGE SCALE GENOMIC DNA]</scope>
    <source>
        <strain evidence="1 2">Q31b</strain>
    </source>
</reference>
<dbReference type="Pfam" id="PF01874">
    <property type="entry name" value="CitG"/>
    <property type="match status" value="1"/>
</dbReference>
<accession>A0A5C6EC50</accession>
<dbReference type="Gene3D" id="1.10.4200.10">
    <property type="entry name" value="Triphosphoribosyl-dephospho-CoA protein"/>
    <property type="match status" value="1"/>
</dbReference>
<dbReference type="EMBL" id="SJPY01000001">
    <property type="protein sequence ID" value="TWU45507.1"/>
    <property type="molecule type" value="Genomic_DNA"/>
</dbReference>
<dbReference type="GO" id="GO:0005524">
    <property type="term" value="F:ATP binding"/>
    <property type="evidence" value="ECO:0007669"/>
    <property type="project" value="InterPro"/>
</dbReference>
<dbReference type="PANTHER" id="PTHR42280:SF1">
    <property type="entry name" value="CITG FAMILY PROTEIN"/>
    <property type="match status" value="1"/>
</dbReference>
<proteinExistence type="predicted"/>
<evidence type="ECO:0000313" key="1">
    <source>
        <dbReference type="EMBL" id="TWU45507.1"/>
    </source>
</evidence>
<dbReference type="AlphaFoldDB" id="A0A5C6EC50"/>
<gene>
    <name evidence="1" type="ORF">Q31b_06800</name>
</gene>